<evidence type="ECO:0000313" key="2">
    <source>
        <dbReference type="Proteomes" id="UP000265520"/>
    </source>
</evidence>
<evidence type="ECO:0000313" key="1">
    <source>
        <dbReference type="EMBL" id="MCI71436.1"/>
    </source>
</evidence>
<sequence length="14" mass="1444">EKEGSKGMATVIPP</sequence>
<accession>A0A392UG86</accession>
<proteinExistence type="predicted"/>
<protein>
    <submittedName>
        <fullName evidence="1">Uncharacterized protein</fullName>
    </submittedName>
</protein>
<reference evidence="1 2" key="1">
    <citation type="journal article" date="2018" name="Front. Plant Sci.">
        <title>Red Clover (Trifolium pratense) and Zigzag Clover (T. medium) - A Picture of Genomic Similarities and Differences.</title>
        <authorList>
            <person name="Dluhosova J."/>
            <person name="Istvanek J."/>
            <person name="Nedelnik J."/>
            <person name="Repkova J."/>
        </authorList>
    </citation>
    <scope>NUCLEOTIDE SEQUENCE [LARGE SCALE GENOMIC DNA]</scope>
    <source>
        <strain evidence="2">cv. 10/8</strain>
        <tissue evidence="1">Leaf</tissue>
    </source>
</reference>
<dbReference type="Proteomes" id="UP000265520">
    <property type="component" value="Unassembled WGS sequence"/>
</dbReference>
<name>A0A392UG86_9FABA</name>
<keyword evidence="2" id="KW-1185">Reference proteome</keyword>
<feature type="non-terminal residue" evidence="1">
    <location>
        <position position="1"/>
    </location>
</feature>
<comment type="caution">
    <text evidence="1">The sequence shown here is derived from an EMBL/GenBank/DDBJ whole genome shotgun (WGS) entry which is preliminary data.</text>
</comment>
<organism evidence="1 2">
    <name type="scientific">Trifolium medium</name>
    <dbReference type="NCBI Taxonomy" id="97028"/>
    <lineage>
        <taxon>Eukaryota</taxon>
        <taxon>Viridiplantae</taxon>
        <taxon>Streptophyta</taxon>
        <taxon>Embryophyta</taxon>
        <taxon>Tracheophyta</taxon>
        <taxon>Spermatophyta</taxon>
        <taxon>Magnoliopsida</taxon>
        <taxon>eudicotyledons</taxon>
        <taxon>Gunneridae</taxon>
        <taxon>Pentapetalae</taxon>
        <taxon>rosids</taxon>
        <taxon>fabids</taxon>
        <taxon>Fabales</taxon>
        <taxon>Fabaceae</taxon>
        <taxon>Papilionoideae</taxon>
        <taxon>50 kb inversion clade</taxon>
        <taxon>NPAAA clade</taxon>
        <taxon>Hologalegina</taxon>
        <taxon>IRL clade</taxon>
        <taxon>Trifolieae</taxon>
        <taxon>Trifolium</taxon>
    </lineage>
</organism>
<dbReference type="EMBL" id="LXQA010796174">
    <property type="protein sequence ID" value="MCI71436.1"/>
    <property type="molecule type" value="Genomic_DNA"/>
</dbReference>